<dbReference type="SMART" id="SM00822">
    <property type="entry name" value="PKS_KR"/>
    <property type="match status" value="1"/>
</dbReference>
<dbReference type="InterPro" id="IPR036291">
    <property type="entry name" value="NAD(P)-bd_dom_sf"/>
</dbReference>
<dbReference type="OrthoDB" id="9793325at2"/>
<dbReference type="SUPFAM" id="SSF51735">
    <property type="entry name" value="NAD(P)-binding Rossmann-fold domains"/>
    <property type="match status" value="1"/>
</dbReference>
<evidence type="ECO:0000313" key="4">
    <source>
        <dbReference type="Proteomes" id="UP000295122"/>
    </source>
</evidence>
<dbReference type="PROSITE" id="PS00061">
    <property type="entry name" value="ADH_SHORT"/>
    <property type="match status" value="1"/>
</dbReference>
<keyword evidence="4" id="KW-1185">Reference proteome</keyword>
<comment type="similarity">
    <text evidence="1">Belongs to the short-chain dehydrogenases/reductases (SDR) family.</text>
</comment>
<organism evidence="3 4">
    <name type="scientific">Enterovirga rhinocerotis</name>
    <dbReference type="NCBI Taxonomy" id="1339210"/>
    <lineage>
        <taxon>Bacteria</taxon>
        <taxon>Pseudomonadati</taxon>
        <taxon>Pseudomonadota</taxon>
        <taxon>Alphaproteobacteria</taxon>
        <taxon>Hyphomicrobiales</taxon>
        <taxon>Methylobacteriaceae</taxon>
        <taxon>Enterovirga</taxon>
    </lineage>
</organism>
<sequence length="240" mass="24808">MENFFRLDGQTVLLTGAAGGIGRASAVALAAQGAHVVLTDVGAIDPDFVASLGDRATAMRCDVTDRASVAALQEALPQVDAIVLAAGILPFDDWLDDGWDASFERVMAVNVKGGLNILRAYFPGMCERGSGRVVFVGSASGRMGGMQAGPHYAGSKGAVHTLVRWFAQRGAPRGVGVNGIAPGSIETDMLAGQPFTADRVPAGRMGRPEEIAWPIAFLCSPAASYMSGAVLDVNGGLIFS</sequence>
<evidence type="ECO:0000259" key="2">
    <source>
        <dbReference type="SMART" id="SM00822"/>
    </source>
</evidence>
<dbReference type="InterPro" id="IPR020904">
    <property type="entry name" value="Sc_DH/Rdtase_CS"/>
</dbReference>
<dbReference type="InterPro" id="IPR057326">
    <property type="entry name" value="KR_dom"/>
</dbReference>
<dbReference type="AlphaFoldDB" id="A0A4R7BZS4"/>
<comment type="caution">
    <text evidence="3">The sequence shown here is derived from an EMBL/GenBank/DDBJ whole genome shotgun (WGS) entry which is preliminary data.</text>
</comment>
<evidence type="ECO:0000313" key="3">
    <source>
        <dbReference type="EMBL" id="TDR89727.1"/>
    </source>
</evidence>
<dbReference type="InterPro" id="IPR002347">
    <property type="entry name" value="SDR_fam"/>
</dbReference>
<dbReference type="FunFam" id="3.40.50.720:FF:000084">
    <property type="entry name" value="Short-chain dehydrogenase reductase"/>
    <property type="match status" value="1"/>
</dbReference>
<accession>A0A4R7BZS4</accession>
<name>A0A4R7BZS4_9HYPH</name>
<dbReference type="PRINTS" id="PR00081">
    <property type="entry name" value="GDHRDH"/>
</dbReference>
<evidence type="ECO:0000256" key="1">
    <source>
        <dbReference type="ARBA" id="ARBA00006484"/>
    </source>
</evidence>
<dbReference type="RefSeq" id="WP_133770564.1">
    <property type="nucleotide sequence ID" value="NZ_SNZR01000013.1"/>
</dbReference>
<reference evidence="3 4" key="1">
    <citation type="submission" date="2019-03" db="EMBL/GenBank/DDBJ databases">
        <title>Genomic Encyclopedia of Type Strains, Phase IV (KMG-IV): sequencing the most valuable type-strain genomes for metagenomic binning, comparative biology and taxonomic classification.</title>
        <authorList>
            <person name="Goeker M."/>
        </authorList>
    </citation>
    <scope>NUCLEOTIDE SEQUENCE [LARGE SCALE GENOMIC DNA]</scope>
    <source>
        <strain evidence="3 4">DSM 25903</strain>
    </source>
</reference>
<dbReference type="PANTHER" id="PTHR42760:SF135">
    <property type="entry name" value="BLL7886 PROTEIN"/>
    <property type="match status" value="1"/>
</dbReference>
<dbReference type="GO" id="GO:0030497">
    <property type="term" value="P:fatty acid elongation"/>
    <property type="evidence" value="ECO:0007669"/>
    <property type="project" value="TreeGrafter"/>
</dbReference>
<dbReference type="Gene3D" id="3.40.50.720">
    <property type="entry name" value="NAD(P)-binding Rossmann-like Domain"/>
    <property type="match status" value="1"/>
</dbReference>
<protein>
    <submittedName>
        <fullName evidence="3">3-oxoacyl-[acyl-carrier protein] reductase</fullName>
    </submittedName>
</protein>
<dbReference type="Proteomes" id="UP000295122">
    <property type="component" value="Unassembled WGS sequence"/>
</dbReference>
<proteinExistence type="inferred from homology"/>
<gene>
    <name evidence="3" type="ORF">EV668_2562</name>
</gene>
<dbReference type="EMBL" id="SNZR01000013">
    <property type="protein sequence ID" value="TDR89727.1"/>
    <property type="molecule type" value="Genomic_DNA"/>
</dbReference>
<dbReference type="PANTHER" id="PTHR42760">
    <property type="entry name" value="SHORT-CHAIN DEHYDROGENASES/REDUCTASES FAMILY MEMBER"/>
    <property type="match status" value="1"/>
</dbReference>
<dbReference type="CDD" id="cd05233">
    <property type="entry name" value="SDR_c"/>
    <property type="match status" value="1"/>
</dbReference>
<feature type="domain" description="Ketoreductase" evidence="2">
    <location>
        <begin position="10"/>
        <end position="183"/>
    </location>
</feature>
<dbReference type="Pfam" id="PF13561">
    <property type="entry name" value="adh_short_C2"/>
    <property type="match status" value="1"/>
</dbReference>
<dbReference type="GO" id="GO:0016616">
    <property type="term" value="F:oxidoreductase activity, acting on the CH-OH group of donors, NAD or NADP as acceptor"/>
    <property type="evidence" value="ECO:0007669"/>
    <property type="project" value="UniProtKB-ARBA"/>
</dbReference>